<sequence length="73" mass="8108">MCLGKELTEGQKGGIIAAKKLGHTDSKTAEVVGCSRSSVQRVWKSYESEELSKKRTGRPKTLTESERKLLKRS</sequence>
<evidence type="ECO:0000313" key="5">
    <source>
        <dbReference type="Proteomes" id="UP000233469"/>
    </source>
</evidence>
<evidence type="ECO:0000256" key="1">
    <source>
        <dbReference type="SAM" id="MobiDB-lite"/>
    </source>
</evidence>
<dbReference type="InterPro" id="IPR009057">
    <property type="entry name" value="Homeodomain-like_sf"/>
</dbReference>
<protein>
    <submittedName>
        <fullName evidence="4">Uncharacterized protein</fullName>
    </submittedName>
</protein>
<evidence type="ECO:0000313" key="4">
    <source>
        <dbReference type="EMBL" id="PKK70094.1"/>
    </source>
</evidence>
<dbReference type="Pfam" id="PF13551">
    <property type="entry name" value="HTH_29"/>
    <property type="match status" value="1"/>
</dbReference>
<organism evidence="4 5">
    <name type="scientific">Rhizophagus irregularis</name>
    <dbReference type="NCBI Taxonomy" id="588596"/>
    <lineage>
        <taxon>Eukaryota</taxon>
        <taxon>Fungi</taxon>
        <taxon>Fungi incertae sedis</taxon>
        <taxon>Mucoromycota</taxon>
        <taxon>Glomeromycotina</taxon>
        <taxon>Glomeromycetes</taxon>
        <taxon>Glomerales</taxon>
        <taxon>Glomeraceae</taxon>
        <taxon>Rhizophagus</taxon>
    </lineage>
</organism>
<dbReference type="EMBL" id="LLXL01000957">
    <property type="protein sequence ID" value="PKK67452.1"/>
    <property type="molecule type" value="Genomic_DNA"/>
</dbReference>
<feature type="compositionally biased region" description="Basic and acidic residues" evidence="1">
    <location>
        <begin position="61"/>
        <end position="73"/>
    </location>
</feature>
<evidence type="ECO:0000313" key="2">
    <source>
        <dbReference type="EMBL" id="PKK58585.1"/>
    </source>
</evidence>
<dbReference type="EMBL" id="LLXL01003506">
    <property type="protein sequence ID" value="PKK58585.1"/>
    <property type="molecule type" value="Genomic_DNA"/>
</dbReference>
<reference evidence="4 5" key="1">
    <citation type="submission" date="2016-04" db="EMBL/GenBank/DDBJ databases">
        <title>Genome analyses suggest a sexual origin of heterokaryosis in a supposedly ancient asexual fungus.</title>
        <authorList>
            <person name="Ropars J."/>
            <person name="Sedzielewska K."/>
            <person name="Noel J."/>
            <person name="Charron P."/>
            <person name="Farinelli L."/>
            <person name="Marton T."/>
            <person name="Kruger M."/>
            <person name="Pelin A."/>
            <person name="Brachmann A."/>
            <person name="Corradi N."/>
        </authorList>
    </citation>
    <scope>NUCLEOTIDE SEQUENCE [LARGE SCALE GENOMIC DNA]</scope>
    <source>
        <strain evidence="4 5">C2</strain>
    </source>
</reference>
<name>A0A2N1N8A1_9GLOM</name>
<dbReference type="AlphaFoldDB" id="A0A2N1N8A1"/>
<feature type="non-terminal residue" evidence="4">
    <location>
        <position position="73"/>
    </location>
</feature>
<proteinExistence type="predicted"/>
<dbReference type="Proteomes" id="UP000233469">
    <property type="component" value="Unassembled WGS sequence"/>
</dbReference>
<comment type="caution">
    <text evidence="4">The sequence shown here is derived from an EMBL/GenBank/DDBJ whole genome shotgun (WGS) entry which is preliminary data.</text>
</comment>
<accession>A0A2N1N8A1</accession>
<dbReference type="EMBL" id="LLXL01000657">
    <property type="protein sequence ID" value="PKK70094.1"/>
    <property type="molecule type" value="Genomic_DNA"/>
</dbReference>
<feature type="region of interest" description="Disordered" evidence="1">
    <location>
        <begin position="48"/>
        <end position="73"/>
    </location>
</feature>
<evidence type="ECO:0000313" key="3">
    <source>
        <dbReference type="EMBL" id="PKK67452.1"/>
    </source>
</evidence>
<dbReference type="SUPFAM" id="SSF46689">
    <property type="entry name" value="Homeodomain-like"/>
    <property type="match status" value="1"/>
</dbReference>
<reference evidence="4 5" key="2">
    <citation type="submission" date="2017-10" db="EMBL/GenBank/DDBJ databases">
        <title>Extensive intraspecific genome diversity in a model arbuscular mycorrhizal fungus.</title>
        <authorList>
            <person name="Chen E.C.H."/>
            <person name="Morin E."/>
            <person name="Baudet D."/>
            <person name="Noel J."/>
            <person name="Ndikumana S."/>
            <person name="Charron P."/>
            <person name="St-Onge C."/>
            <person name="Giorgi J."/>
            <person name="Grigoriev I.V."/>
            <person name="Roux C."/>
            <person name="Martin F.M."/>
            <person name="Corradi N."/>
        </authorList>
    </citation>
    <scope>NUCLEOTIDE SEQUENCE [LARGE SCALE GENOMIC DNA]</scope>
    <source>
        <strain evidence="4 5">C2</strain>
    </source>
</reference>
<gene>
    <name evidence="4" type="ORF">RhiirC2_780173</name>
    <name evidence="3" type="ORF">RhiirC2_783474</name>
    <name evidence="2" type="ORF">RhiirC2_796080</name>
</gene>